<feature type="domain" description="hAT-like transposase RNase-H fold" evidence="3">
    <location>
        <begin position="192"/>
        <end position="299"/>
    </location>
</feature>
<dbReference type="Pfam" id="PF05699">
    <property type="entry name" value="Dimer_Tnp_hAT"/>
    <property type="match status" value="1"/>
</dbReference>
<evidence type="ECO:0000313" key="4">
    <source>
        <dbReference type="EMBL" id="GEU30710.1"/>
    </source>
</evidence>
<feature type="region of interest" description="Disordered" evidence="1">
    <location>
        <begin position="1"/>
        <end position="40"/>
    </location>
</feature>
<dbReference type="InterPro" id="IPR012337">
    <property type="entry name" value="RNaseH-like_sf"/>
</dbReference>
<dbReference type="GO" id="GO:0003677">
    <property type="term" value="F:DNA binding"/>
    <property type="evidence" value="ECO:0007669"/>
    <property type="project" value="InterPro"/>
</dbReference>
<dbReference type="PANTHER" id="PTHR23272:SF193">
    <property type="entry name" value="OS07G0624100 PROTEIN"/>
    <property type="match status" value="1"/>
</dbReference>
<name>A0A6L2J255_TANCI</name>
<evidence type="ECO:0000259" key="2">
    <source>
        <dbReference type="Pfam" id="PF05699"/>
    </source>
</evidence>
<dbReference type="PANTHER" id="PTHR23272">
    <property type="entry name" value="BED FINGER-RELATED"/>
    <property type="match status" value="1"/>
</dbReference>
<reference evidence="4" key="1">
    <citation type="journal article" date="2019" name="Sci. Rep.">
        <title>Draft genome of Tanacetum cinerariifolium, the natural source of mosquito coil.</title>
        <authorList>
            <person name="Yamashiro T."/>
            <person name="Shiraishi A."/>
            <person name="Satake H."/>
            <person name="Nakayama K."/>
        </authorList>
    </citation>
    <scope>NUCLEOTIDE SEQUENCE</scope>
</reference>
<dbReference type="Pfam" id="PF14372">
    <property type="entry name" value="hAT-like_RNase-H"/>
    <property type="match status" value="1"/>
</dbReference>
<accession>A0A6L2J255</accession>
<sequence length="467" mass="53314">MSDPTEEQSTEGGEALGSTADNVNKGKRKEYKDREDNTQTHLELNTSKVVETEESKVCLQVGKFNREKARRSIAEMLIIDELPFKEFCILDNIQCEKSLVVDVPTRWNSTYLMLSVAIKYEQVFGRFIEEDFVYTCDLREGDGADMPYLLCWIRRIESEIRPPGVPEIKDWANARLLVVFLKHFYDMTLRVSGTKYINLNSYLECINCLDTVLKQCFLTDNNDLKSLSIEIMKKFDKYWGDTKKFNMLVFIAFVFGSRTKFKYLKVNLCSMYGIEEGNDDGNEVVTLCRNALKELFNDYNVESLDTVIGVFEDKIETMRKKNMAEVKRRKAESDTAKELSLSWIGWWKKRSMAFLILSLVARDILSILVSTVASESTFSTGEIRNISIESSAGALSLSLSLFLSLSFNLSSLRVLLVVLLVGVFRLTSTQKIVGLFGVSTSDCRFSWGFHANMVFRLKSVLMIVSLV</sequence>
<dbReference type="EMBL" id="BKCJ010000181">
    <property type="protein sequence ID" value="GEU30710.1"/>
    <property type="molecule type" value="Genomic_DNA"/>
</dbReference>
<organism evidence="4">
    <name type="scientific">Tanacetum cinerariifolium</name>
    <name type="common">Dalmatian daisy</name>
    <name type="synonym">Chrysanthemum cinerariifolium</name>
    <dbReference type="NCBI Taxonomy" id="118510"/>
    <lineage>
        <taxon>Eukaryota</taxon>
        <taxon>Viridiplantae</taxon>
        <taxon>Streptophyta</taxon>
        <taxon>Embryophyta</taxon>
        <taxon>Tracheophyta</taxon>
        <taxon>Spermatophyta</taxon>
        <taxon>Magnoliopsida</taxon>
        <taxon>eudicotyledons</taxon>
        <taxon>Gunneridae</taxon>
        <taxon>Pentapetalae</taxon>
        <taxon>asterids</taxon>
        <taxon>campanulids</taxon>
        <taxon>Asterales</taxon>
        <taxon>Asteraceae</taxon>
        <taxon>Asteroideae</taxon>
        <taxon>Anthemideae</taxon>
        <taxon>Anthemidinae</taxon>
        <taxon>Tanacetum</taxon>
    </lineage>
</organism>
<dbReference type="InterPro" id="IPR025525">
    <property type="entry name" value="hAT-like_transposase_RNase-H"/>
</dbReference>
<feature type="domain" description="HAT C-terminal dimerisation" evidence="2">
    <location>
        <begin position="341"/>
        <end position="387"/>
    </location>
</feature>
<dbReference type="InterPro" id="IPR008906">
    <property type="entry name" value="HATC_C_dom"/>
</dbReference>
<comment type="caution">
    <text evidence="4">The sequence shown here is derived from an EMBL/GenBank/DDBJ whole genome shotgun (WGS) entry which is preliminary data.</text>
</comment>
<evidence type="ECO:0000256" key="1">
    <source>
        <dbReference type="SAM" id="MobiDB-lite"/>
    </source>
</evidence>
<protein>
    <recommendedName>
        <fullName evidence="5">Zinc finger BED domain-containing protein RICESLEEPER 2-like</fullName>
    </recommendedName>
</protein>
<dbReference type="AlphaFoldDB" id="A0A6L2J255"/>
<evidence type="ECO:0000259" key="3">
    <source>
        <dbReference type="Pfam" id="PF14372"/>
    </source>
</evidence>
<dbReference type="GO" id="GO:0046983">
    <property type="term" value="F:protein dimerization activity"/>
    <property type="evidence" value="ECO:0007669"/>
    <property type="project" value="InterPro"/>
</dbReference>
<dbReference type="SUPFAM" id="SSF53098">
    <property type="entry name" value="Ribonuclease H-like"/>
    <property type="match status" value="1"/>
</dbReference>
<evidence type="ECO:0008006" key="5">
    <source>
        <dbReference type="Google" id="ProtNLM"/>
    </source>
</evidence>
<gene>
    <name evidence="4" type="ORF">Tci_002688</name>
</gene>
<proteinExistence type="predicted"/>